<comment type="subcellular location">
    <subcellularLocation>
        <location evidence="1">Membrane</location>
    </subcellularLocation>
</comment>
<dbReference type="RefSeq" id="XP_034243622.1">
    <property type="nucleotide sequence ID" value="XM_034387731.1"/>
</dbReference>
<evidence type="ECO:0000313" key="9">
    <source>
        <dbReference type="Proteomes" id="UP000515158"/>
    </source>
</evidence>
<evidence type="ECO:0000256" key="2">
    <source>
        <dbReference type="ARBA" id="ARBA00022741"/>
    </source>
</evidence>
<keyword evidence="9" id="KW-1185">Reference proteome</keyword>
<dbReference type="GeneID" id="117646642"/>
<keyword evidence="2" id="KW-0547">Nucleotide-binding</keyword>
<reference evidence="10" key="1">
    <citation type="submission" date="2025-08" db="UniProtKB">
        <authorList>
            <consortium name="RefSeq"/>
        </authorList>
    </citation>
    <scope>IDENTIFICATION</scope>
    <source>
        <tissue evidence="10">Total insect</tissue>
    </source>
</reference>
<evidence type="ECO:0000256" key="4">
    <source>
        <dbReference type="ARBA" id="ARBA00023134"/>
    </source>
</evidence>
<evidence type="ECO:0000256" key="1">
    <source>
        <dbReference type="ARBA" id="ARBA00004370"/>
    </source>
</evidence>
<name>A0A6P8Z9E0_THRPL</name>
<accession>A0A6P8Z9E0</accession>
<keyword evidence="5 7" id="KW-0472">Membrane</keyword>
<dbReference type="InterPro" id="IPR027094">
    <property type="entry name" value="Mitofusin_fam"/>
</dbReference>
<dbReference type="GO" id="GO:0005525">
    <property type="term" value="F:GTP binding"/>
    <property type="evidence" value="ECO:0007669"/>
    <property type="project" value="UniProtKB-KW"/>
</dbReference>
<dbReference type="GO" id="GO:0005741">
    <property type="term" value="C:mitochondrial outer membrane"/>
    <property type="evidence" value="ECO:0007669"/>
    <property type="project" value="InterPro"/>
</dbReference>
<evidence type="ECO:0000256" key="6">
    <source>
        <dbReference type="SAM" id="MobiDB-lite"/>
    </source>
</evidence>
<dbReference type="InParanoid" id="A0A6P8Z9E0"/>
<dbReference type="Proteomes" id="UP000515158">
    <property type="component" value="Unplaced"/>
</dbReference>
<keyword evidence="4" id="KW-0342">GTP-binding</keyword>
<dbReference type="FunFam" id="1.20.5.110:FF:000012">
    <property type="entry name" value="Mitofusin 2"/>
    <property type="match status" value="1"/>
</dbReference>
<dbReference type="GO" id="GO:0008053">
    <property type="term" value="P:mitochondrial fusion"/>
    <property type="evidence" value="ECO:0007669"/>
    <property type="project" value="InterPro"/>
</dbReference>
<dbReference type="KEGG" id="tpal:117646642"/>
<dbReference type="GO" id="GO:0003924">
    <property type="term" value="F:GTPase activity"/>
    <property type="evidence" value="ECO:0007669"/>
    <property type="project" value="InterPro"/>
</dbReference>
<dbReference type="CTD" id="31581"/>
<evidence type="ECO:0000313" key="10">
    <source>
        <dbReference type="RefSeq" id="XP_034243622.1"/>
    </source>
</evidence>
<evidence type="ECO:0000259" key="8">
    <source>
        <dbReference type="Pfam" id="PF04799"/>
    </source>
</evidence>
<keyword evidence="7" id="KW-1133">Transmembrane helix</keyword>
<sequence>MSPNDSVDSNMGAYGSGSPSLSRVDDWSIPSRIALASIGSQGTVGGLVIAGFMLKTVGWRVIVVTGAVYGCLYMYERMTWTNKAKERSFKRQYVDHATRKLRLIVDLTSANCSHQVQQELSSTFARLCHLVDENGREMDVELKKLDAEILTLEEAASSAKVLRNKANYVTKELEMFDDVYLQTDN</sequence>
<keyword evidence="3" id="KW-0378">Hydrolase</keyword>
<gene>
    <name evidence="10" type="primary">LOC117646642</name>
</gene>
<dbReference type="Gene3D" id="1.20.5.110">
    <property type="match status" value="1"/>
</dbReference>
<feature type="region of interest" description="Disordered" evidence="6">
    <location>
        <begin position="1"/>
        <end position="22"/>
    </location>
</feature>
<organism evidence="10">
    <name type="scientific">Thrips palmi</name>
    <name type="common">Melon thrips</name>
    <dbReference type="NCBI Taxonomy" id="161013"/>
    <lineage>
        <taxon>Eukaryota</taxon>
        <taxon>Metazoa</taxon>
        <taxon>Ecdysozoa</taxon>
        <taxon>Arthropoda</taxon>
        <taxon>Hexapoda</taxon>
        <taxon>Insecta</taxon>
        <taxon>Pterygota</taxon>
        <taxon>Neoptera</taxon>
        <taxon>Paraneoptera</taxon>
        <taxon>Thysanoptera</taxon>
        <taxon>Terebrantia</taxon>
        <taxon>Thripoidea</taxon>
        <taxon>Thripidae</taxon>
        <taxon>Thrips</taxon>
    </lineage>
</organism>
<evidence type="ECO:0000256" key="7">
    <source>
        <dbReference type="SAM" id="Phobius"/>
    </source>
</evidence>
<dbReference type="AlphaFoldDB" id="A0A6P8Z9E0"/>
<protein>
    <submittedName>
        <fullName evidence="10">Transmembrane GTPase Marf</fullName>
    </submittedName>
</protein>
<dbReference type="GO" id="GO:0051646">
    <property type="term" value="P:mitochondrion localization"/>
    <property type="evidence" value="ECO:0007669"/>
    <property type="project" value="TreeGrafter"/>
</dbReference>
<dbReference type="OrthoDB" id="8189061at2759"/>
<dbReference type="PANTHER" id="PTHR10465:SF3">
    <property type="entry name" value="TRANSMEMBRANE GTPASE MARF-RELATED"/>
    <property type="match status" value="1"/>
</dbReference>
<proteinExistence type="predicted"/>
<keyword evidence="7 10" id="KW-0812">Transmembrane</keyword>
<feature type="domain" description="Fzo/mitofusin HR2" evidence="8">
    <location>
        <begin position="25"/>
        <end position="182"/>
    </location>
</feature>
<dbReference type="SUPFAM" id="SSF111479">
    <property type="entry name" value="Fzo-like conserved region"/>
    <property type="match status" value="1"/>
</dbReference>
<feature type="transmembrane region" description="Helical" evidence="7">
    <location>
        <begin position="57"/>
        <end position="75"/>
    </location>
</feature>
<dbReference type="PANTHER" id="PTHR10465">
    <property type="entry name" value="TRANSMEMBRANE GTPASE FZO1"/>
    <property type="match status" value="1"/>
</dbReference>
<evidence type="ECO:0000256" key="5">
    <source>
        <dbReference type="ARBA" id="ARBA00023136"/>
    </source>
</evidence>
<evidence type="ECO:0000256" key="3">
    <source>
        <dbReference type="ARBA" id="ARBA00022801"/>
    </source>
</evidence>
<dbReference type="InterPro" id="IPR006884">
    <property type="entry name" value="Fzo/mitofusin_HR2"/>
</dbReference>
<dbReference type="Pfam" id="PF04799">
    <property type="entry name" value="Fzo_mitofusin"/>
    <property type="match status" value="1"/>
</dbReference>